<dbReference type="Pfam" id="PF12746">
    <property type="entry name" value="GNAT_acetyltran"/>
    <property type="match status" value="1"/>
</dbReference>
<dbReference type="EMBL" id="JACRSS010000002">
    <property type="protein sequence ID" value="MBC8538534.1"/>
    <property type="molecule type" value="Genomic_DNA"/>
</dbReference>
<organism evidence="2 3">
    <name type="scientific">Guopingia tenuis</name>
    <dbReference type="NCBI Taxonomy" id="2763656"/>
    <lineage>
        <taxon>Bacteria</taxon>
        <taxon>Bacillati</taxon>
        <taxon>Bacillota</taxon>
        <taxon>Clostridia</taxon>
        <taxon>Christensenellales</taxon>
        <taxon>Christensenellaceae</taxon>
        <taxon>Guopingia</taxon>
    </lineage>
</organism>
<dbReference type="PANTHER" id="PTHR31143">
    <property type="match status" value="1"/>
</dbReference>
<dbReference type="RefSeq" id="WP_249280281.1">
    <property type="nucleotide sequence ID" value="NZ_JACRSS010000002.1"/>
</dbReference>
<proteinExistence type="predicted"/>
<dbReference type="GO" id="GO:0016747">
    <property type="term" value="F:acyltransferase activity, transferring groups other than amino-acyl groups"/>
    <property type="evidence" value="ECO:0007669"/>
    <property type="project" value="InterPro"/>
</dbReference>
<dbReference type="Gene3D" id="3.40.630.110">
    <property type="entry name" value="GNAT acetyltransferase-like"/>
    <property type="match status" value="1"/>
</dbReference>
<sequence>MIPLTHAERRQLEPLFLPTENTMILSYLEGHMGRGYLAGPESACGCIAIGDFRFFAGDPEAPGAEELLDAAPSRRTVFPVPPEEGWRRRMQLHYGKRAQPVTRYAFHKDSGGFRPELLSLWARALPPGGELVPLSACYAEARSEDWSTDLVSQFGSAEEYARRGLGFGLRLDGILVSGASSYTIYTQGIEIEIDTRPGFWRRGYAVVCASRLILECLSRGLYPSWDAANPASKALAEKLGYRFSHAYPAFRLYPLGE</sequence>
<dbReference type="InterPro" id="IPR042573">
    <property type="entry name" value="GNAT_acetyltra_N"/>
</dbReference>
<reference evidence="2" key="1">
    <citation type="submission" date="2020-08" db="EMBL/GenBank/DDBJ databases">
        <title>Genome public.</title>
        <authorList>
            <person name="Liu C."/>
            <person name="Sun Q."/>
        </authorList>
    </citation>
    <scope>NUCLEOTIDE SEQUENCE</scope>
    <source>
        <strain evidence="2">NSJ-63</strain>
    </source>
</reference>
<evidence type="ECO:0000259" key="1">
    <source>
        <dbReference type="PROSITE" id="PS51186"/>
    </source>
</evidence>
<dbReference type="PROSITE" id="PS51186">
    <property type="entry name" value="GNAT"/>
    <property type="match status" value="1"/>
</dbReference>
<dbReference type="Gene3D" id="3.40.630.30">
    <property type="match status" value="1"/>
</dbReference>
<dbReference type="InterPro" id="IPR000182">
    <property type="entry name" value="GNAT_dom"/>
</dbReference>
<comment type="caution">
    <text evidence="2">The sequence shown here is derived from an EMBL/GenBank/DDBJ whole genome shotgun (WGS) entry which is preliminary data.</text>
</comment>
<feature type="domain" description="N-acetyltransferase" evidence="1">
    <location>
        <begin position="120"/>
        <end position="257"/>
    </location>
</feature>
<dbReference type="SUPFAM" id="SSF55729">
    <property type="entry name" value="Acyl-CoA N-acyltransferases (Nat)"/>
    <property type="match status" value="1"/>
</dbReference>
<dbReference type="InterPro" id="IPR016181">
    <property type="entry name" value="Acyl_CoA_acyltransferase"/>
</dbReference>
<keyword evidence="3" id="KW-1185">Reference proteome</keyword>
<protein>
    <submittedName>
        <fullName evidence="2">GNAT family N-acetyltransferase</fullName>
    </submittedName>
</protein>
<evidence type="ECO:0000313" key="2">
    <source>
        <dbReference type="EMBL" id="MBC8538534.1"/>
    </source>
</evidence>
<name>A0A926HW11_9FIRM</name>
<dbReference type="PANTHER" id="PTHR31143:SF2">
    <property type="entry name" value="FR47-LIKE DOMAIN-CONTAINING PROTEIN-RELATED"/>
    <property type="match status" value="1"/>
</dbReference>
<dbReference type="AlphaFoldDB" id="A0A926HW11"/>
<dbReference type="Proteomes" id="UP000617951">
    <property type="component" value="Unassembled WGS sequence"/>
</dbReference>
<gene>
    <name evidence="2" type="ORF">H8693_06265</name>
</gene>
<evidence type="ECO:0000313" key="3">
    <source>
        <dbReference type="Proteomes" id="UP000617951"/>
    </source>
</evidence>
<accession>A0A926HW11</accession>
<dbReference type="InterPro" id="IPR027365">
    <property type="entry name" value="GNAT_acetyltra_YdfB-like"/>
</dbReference>